<dbReference type="InterPro" id="IPR027981">
    <property type="entry name" value="DUF4446"/>
</dbReference>
<feature type="transmembrane region" description="Helical" evidence="2">
    <location>
        <begin position="12"/>
        <end position="33"/>
    </location>
</feature>
<dbReference type="Proteomes" id="UP001232973">
    <property type="component" value="Unassembled WGS sequence"/>
</dbReference>
<keyword evidence="2" id="KW-0812">Transmembrane</keyword>
<feature type="coiled-coil region" evidence="1">
    <location>
        <begin position="50"/>
        <end position="84"/>
    </location>
</feature>
<dbReference type="RefSeq" id="WP_274457189.1">
    <property type="nucleotide sequence ID" value="NZ_CP067097.1"/>
</dbReference>
<comment type="caution">
    <text evidence="3">The sequence shown here is derived from an EMBL/GenBank/DDBJ whole genome shotgun (WGS) entry which is preliminary data.</text>
</comment>
<organism evidence="3 4">
    <name type="scientific">Alicyclobacillus cycloheptanicus</name>
    <dbReference type="NCBI Taxonomy" id="1457"/>
    <lineage>
        <taxon>Bacteria</taxon>
        <taxon>Bacillati</taxon>
        <taxon>Bacillota</taxon>
        <taxon>Bacilli</taxon>
        <taxon>Bacillales</taxon>
        <taxon>Alicyclobacillaceae</taxon>
        <taxon>Alicyclobacillus</taxon>
    </lineage>
</organism>
<protein>
    <recommendedName>
        <fullName evidence="5">DUF4446 family protein</fullName>
    </recommendedName>
</protein>
<evidence type="ECO:0000256" key="1">
    <source>
        <dbReference type="SAM" id="Coils"/>
    </source>
</evidence>
<proteinExistence type="predicted"/>
<name>A0ABT9XKV9_9BACL</name>
<evidence type="ECO:0000313" key="4">
    <source>
        <dbReference type="Proteomes" id="UP001232973"/>
    </source>
</evidence>
<sequence length="168" mass="18773">MFASIQPYETTIILAAGVVALIALILAVSGLIGQRILKRRFKKWRTIHATADLEAVYAQTLEAVEELRSEFETLQSEVQRMRKQLRHKVSTPQVMRYNAFAEQGSDLSFSIALVDDEENGVVISSIYGREESRTYAKPIKGAVSTYPLTAEEQAVLSHVAVTEERSND</sequence>
<evidence type="ECO:0008006" key="5">
    <source>
        <dbReference type="Google" id="ProtNLM"/>
    </source>
</evidence>
<accession>A0ABT9XKV9</accession>
<dbReference type="EMBL" id="JAUSTP010000027">
    <property type="protein sequence ID" value="MDQ0190941.1"/>
    <property type="molecule type" value="Genomic_DNA"/>
</dbReference>
<dbReference type="Pfam" id="PF14584">
    <property type="entry name" value="DUF4446"/>
    <property type="match status" value="1"/>
</dbReference>
<keyword evidence="1" id="KW-0175">Coiled coil</keyword>
<keyword evidence="4" id="KW-1185">Reference proteome</keyword>
<evidence type="ECO:0000256" key="2">
    <source>
        <dbReference type="SAM" id="Phobius"/>
    </source>
</evidence>
<keyword evidence="2" id="KW-0472">Membrane</keyword>
<keyword evidence="2" id="KW-1133">Transmembrane helix</keyword>
<gene>
    <name evidence="3" type="ORF">J2S03_002808</name>
</gene>
<evidence type="ECO:0000313" key="3">
    <source>
        <dbReference type="EMBL" id="MDQ0190941.1"/>
    </source>
</evidence>
<reference evidence="3 4" key="1">
    <citation type="submission" date="2023-07" db="EMBL/GenBank/DDBJ databases">
        <title>Genomic Encyclopedia of Type Strains, Phase IV (KMG-IV): sequencing the most valuable type-strain genomes for metagenomic binning, comparative biology and taxonomic classification.</title>
        <authorList>
            <person name="Goeker M."/>
        </authorList>
    </citation>
    <scope>NUCLEOTIDE SEQUENCE [LARGE SCALE GENOMIC DNA]</scope>
    <source>
        <strain evidence="3 4">DSM 4006</strain>
    </source>
</reference>